<sequence length="133" mass="14994">MAIRVVRLGSARSENEGIRIGTVRRPPRGVPKANFASHNWYDVWFPNLAPSIETMKLAQAAKTPAQWAAFAKKYRAEMETPEHSHAIELLAVLSHQTNFSVGCYCENEAHCHRSILRALLIEKGAKVEDLNYH</sequence>
<gene>
    <name evidence="2" type="ORF">SKTS_14020</name>
</gene>
<dbReference type="AlphaFoldDB" id="A0A6F8VBX9"/>
<dbReference type="InterPro" id="IPR054495">
    <property type="entry name" value="DUF488-N3a"/>
</dbReference>
<dbReference type="RefSeq" id="WP_173062369.1">
    <property type="nucleotide sequence ID" value="NZ_AP022853.1"/>
</dbReference>
<evidence type="ECO:0000313" key="3">
    <source>
        <dbReference type="Proteomes" id="UP000502260"/>
    </source>
</evidence>
<proteinExistence type="predicted"/>
<name>A0A6F8VBX9_9PROT</name>
<dbReference type="EMBL" id="AP022853">
    <property type="protein sequence ID" value="BCB26516.1"/>
    <property type="molecule type" value="Genomic_DNA"/>
</dbReference>
<protein>
    <recommendedName>
        <fullName evidence="1">DUF488 domain-containing protein</fullName>
    </recommendedName>
</protein>
<dbReference type="Proteomes" id="UP000502260">
    <property type="component" value="Chromosome"/>
</dbReference>
<accession>A0A6F8VBX9</accession>
<keyword evidence="3" id="KW-1185">Reference proteome</keyword>
<feature type="domain" description="DUF488" evidence="1">
    <location>
        <begin position="3"/>
        <end position="123"/>
    </location>
</feature>
<dbReference type="Pfam" id="PF22751">
    <property type="entry name" value="DUF488-N3a"/>
    <property type="match status" value="1"/>
</dbReference>
<evidence type="ECO:0000259" key="1">
    <source>
        <dbReference type="Pfam" id="PF22751"/>
    </source>
</evidence>
<dbReference type="KEGG" id="slac:SKTS_14020"/>
<organism evidence="2 3">
    <name type="scientific">Sulfurimicrobium lacus</name>
    <dbReference type="NCBI Taxonomy" id="2715678"/>
    <lineage>
        <taxon>Bacteria</taxon>
        <taxon>Pseudomonadati</taxon>
        <taxon>Pseudomonadota</taxon>
        <taxon>Betaproteobacteria</taxon>
        <taxon>Nitrosomonadales</taxon>
        <taxon>Sulfuricellaceae</taxon>
        <taxon>Sulfurimicrobium</taxon>
    </lineage>
</organism>
<reference evidence="3" key="1">
    <citation type="submission" date="2020-03" db="EMBL/GenBank/DDBJ databases">
        <title>Complete genome sequence of sulfur-oxidizing bacterium skT11.</title>
        <authorList>
            <person name="Kanda M."/>
            <person name="Kojima H."/>
            <person name="Fukui M."/>
        </authorList>
    </citation>
    <scope>NUCLEOTIDE SEQUENCE [LARGE SCALE GENOMIC DNA]</scope>
    <source>
        <strain evidence="3">skT11</strain>
    </source>
</reference>
<evidence type="ECO:0000313" key="2">
    <source>
        <dbReference type="EMBL" id="BCB26516.1"/>
    </source>
</evidence>